<keyword evidence="1" id="KW-1133">Transmembrane helix</keyword>
<feature type="transmembrane region" description="Helical" evidence="1">
    <location>
        <begin position="42"/>
        <end position="60"/>
    </location>
</feature>
<dbReference type="AlphaFoldDB" id="A0A6G5AG84"/>
<evidence type="ECO:0000256" key="2">
    <source>
        <dbReference type="SAM" id="SignalP"/>
    </source>
</evidence>
<keyword evidence="1" id="KW-0472">Membrane</keyword>
<evidence type="ECO:0008006" key="4">
    <source>
        <dbReference type="Google" id="ProtNLM"/>
    </source>
</evidence>
<proteinExistence type="predicted"/>
<accession>A0A6G5AG84</accession>
<name>A0A6G5AG84_RHIMP</name>
<reference evidence="3" key="1">
    <citation type="submission" date="2020-03" db="EMBL/GenBank/DDBJ databases">
        <title>A transcriptome and proteome of the tick Rhipicephalus microplus shaped by the genetic composition of its hosts and developmental stage.</title>
        <authorList>
            <person name="Garcia G.R."/>
            <person name="Ribeiro J.M.C."/>
            <person name="Maruyama S.R."/>
            <person name="Gardinasse L.G."/>
            <person name="Nelson K."/>
            <person name="Ferreira B.R."/>
            <person name="Andrade T.G."/>
            <person name="Santos I.K.F.M."/>
        </authorList>
    </citation>
    <scope>NUCLEOTIDE SEQUENCE</scope>
    <source>
        <strain evidence="3">NSGR</strain>
        <tissue evidence="3">Salivary glands</tissue>
    </source>
</reference>
<feature type="signal peptide" evidence="2">
    <location>
        <begin position="1"/>
        <end position="35"/>
    </location>
</feature>
<protein>
    <recommendedName>
        <fullName evidence="4">Secreted protein</fullName>
    </recommendedName>
</protein>
<keyword evidence="1" id="KW-0812">Transmembrane</keyword>
<evidence type="ECO:0000256" key="1">
    <source>
        <dbReference type="SAM" id="Phobius"/>
    </source>
</evidence>
<keyword evidence="2" id="KW-0732">Signal</keyword>
<sequence length="120" mass="13904">MYKRIRCMHTNVTILFFSPLLYLLIQTVEVGAGSGEEEGFDYNIIPVYVYSVITNCYCLTKKLYVASREHWSDYVARCLLSLGPCSSFFCRTVKSEALWTVAYYTLWKIKEGEMEAAMYT</sequence>
<dbReference type="EMBL" id="GIKN01007661">
    <property type="protein sequence ID" value="NIE49934.1"/>
    <property type="molecule type" value="Transcribed_RNA"/>
</dbReference>
<organism evidence="3">
    <name type="scientific">Rhipicephalus microplus</name>
    <name type="common">Cattle tick</name>
    <name type="synonym">Boophilus microplus</name>
    <dbReference type="NCBI Taxonomy" id="6941"/>
    <lineage>
        <taxon>Eukaryota</taxon>
        <taxon>Metazoa</taxon>
        <taxon>Ecdysozoa</taxon>
        <taxon>Arthropoda</taxon>
        <taxon>Chelicerata</taxon>
        <taxon>Arachnida</taxon>
        <taxon>Acari</taxon>
        <taxon>Parasitiformes</taxon>
        <taxon>Ixodida</taxon>
        <taxon>Ixodoidea</taxon>
        <taxon>Ixodidae</taxon>
        <taxon>Rhipicephalinae</taxon>
        <taxon>Rhipicephalus</taxon>
        <taxon>Boophilus</taxon>
    </lineage>
</organism>
<feature type="chain" id="PRO_5026065586" description="Secreted protein" evidence="2">
    <location>
        <begin position="36"/>
        <end position="120"/>
    </location>
</feature>
<evidence type="ECO:0000313" key="3">
    <source>
        <dbReference type="EMBL" id="NIE49934.1"/>
    </source>
</evidence>